<comment type="caution">
    <text evidence="4">The sequence shown here is derived from an EMBL/GenBank/DDBJ whole genome shotgun (WGS) entry which is preliminary data.</text>
</comment>
<feature type="domain" description="B box-type" evidence="3">
    <location>
        <begin position="13"/>
        <end position="60"/>
    </location>
</feature>
<keyword evidence="2" id="KW-0175">Coiled coil</keyword>
<accession>A0AA88Y2Q1</accession>
<evidence type="ECO:0000313" key="5">
    <source>
        <dbReference type="Proteomes" id="UP001186944"/>
    </source>
</evidence>
<dbReference type="InterPro" id="IPR047153">
    <property type="entry name" value="TRIM45/56/19-like"/>
</dbReference>
<dbReference type="InterPro" id="IPR011042">
    <property type="entry name" value="6-blade_b-propeller_TolB-like"/>
</dbReference>
<dbReference type="PANTHER" id="PTHR25462">
    <property type="entry name" value="BONUS, ISOFORM C-RELATED"/>
    <property type="match status" value="1"/>
</dbReference>
<dbReference type="GO" id="GO:0008270">
    <property type="term" value="F:zinc ion binding"/>
    <property type="evidence" value="ECO:0007669"/>
    <property type="project" value="UniProtKB-KW"/>
</dbReference>
<dbReference type="Gene3D" id="3.30.160.60">
    <property type="entry name" value="Classic Zinc Finger"/>
    <property type="match status" value="1"/>
</dbReference>
<keyword evidence="1" id="KW-0479">Metal-binding</keyword>
<keyword evidence="1" id="KW-0862">Zinc</keyword>
<evidence type="ECO:0000313" key="4">
    <source>
        <dbReference type="EMBL" id="KAK3092789.1"/>
    </source>
</evidence>
<dbReference type="Pfam" id="PF00643">
    <property type="entry name" value="zf-B_box"/>
    <property type="match status" value="1"/>
</dbReference>
<keyword evidence="1" id="KW-0863">Zinc-finger</keyword>
<dbReference type="PROSITE" id="PS50119">
    <property type="entry name" value="ZF_BBOX"/>
    <property type="match status" value="2"/>
</dbReference>
<dbReference type="Proteomes" id="UP001186944">
    <property type="component" value="Unassembled WGS sequence"/>
</dbReference>
<keyword evidence="5" id="KW-1185">Reference proteome</keyword>
<feature type="domain" description="B box-type" evidence="3">
    <location>
        <begin position="72"/>
        <end position="113"/>
    </location>
</feature>
<organism evidence="4 5">
    <name type="scientific">Pinctada imbricata</name>
    <name type="common">Atlantic pearl-oyster</name>
    <name type="synonym">Pinctada martensii</name>
    <dbReference type="NCBI Taxonomy" id="66713"/>
    <lineage>
        <taxon>Eukaryota</taxon>
        <taxon>Metazoa</taxon>
        <taxon>Spiralia</taxon>
        <taxon>Lophotrochozoa</taxon>
        <taxon>Mollusca</taxon>
        <taxon>Bivalvia</taxon>
        <taxon>Autobranchia</taxon>
        <taxon>Pteriomorphia</taxon>
        <taxon>Pterioida</taxon>
        <taxon>Pterioidea</taxon>
        <taxon>Pteriidae</taxon>
        <taxon>Pinctada</taxon>
    </lineage>
</organism>
<dbReference type="Gene3D" id="2.120.10.30">
    <property type="entry name" value="TolB, C-terminal domain"/>
    <property type="match status" value="1"/>
</dbReference>
<dbReference type="AlphaFoldDB" id="A0AA88Y2Q1"/>
<dbReference type="SUPFAM" id="SSF57845">
    <property type="entry name" value="B-box zinc-binding domain"/>
    <property type="match status" value="1"/>
</dbReference>
<reference evidence="4" key="1">
    <citation type="submission" date="2019-08" db="EMBL/GenBank/DDBJ databases">
        <title>The improved chromosome-level genome for the pearl oyster Pinctada fucata martensii using PacBio sequencing and Hi-C.</title>
        <authorList>
            <person name="Zheng Z."/>
        </authorList>
    </citation>
    <scope>NUCLEOTIDE SEQUENCE</scope>
    <source>
        <strain evidence="4">ZZ-2019</strain>
        <tissue evidence="4">Adductor muscle</tissue>
    </source>
</reference>
<dbReference type="EMBL" id="VSWD01000009">
    <property type="protein sequence ID" value="KAK3092789.1"/>
    <property type="molecule type" value="Genomic_DNA"/>
</dbReference>
<proteinExistence type="predicted"/>
<evidence type="ECO:0000259" key="3">
    <source>
        <dbReference type="PROSITE" id="PS50119"/>
    </source>
</evidence>
<dbReference type="PANTHER" id="PTHR25462:SF296">
    <property type="entry name" value="MEIOTIC P26, ISOFORM F"/>
    <property type="match status" value="1"/>
</dbReference>
<sequence>MAEGVYPTIRFPQTTVECEGCGAEFDVNWFCKNCPASLCDACKEKHSKDRLMKKHEVVLRTGSVLWTHGSWKLNEPCQKHKGNDLVTYCNECKTPCCLICTEEKHKTHDWTRLNTKYFDAESLLNALVDDLSKSSIPTIQNETSNLKQKIDSCNEDFSRVNSHLNIVEDELHKALAQSFDVMRKDLSEKQSKCISKINEKIENFESQIKEIEILIASTEQKIRAGGLDLIEYNPECPQILSCHSDVSTPVPYFVLNEGILNEIKSNLGKINYDDRKYKTLDVSVKQEGDQKSSIQDVGKVGMPDLQIEKISSFQADIKGRSIKPVGNDTAWLSWHSLDSIYLYDSSGNKIKSVTIQGSGGILGMAVQRSGDIIVSCRDDAVRHVSVDGKITTLINTAPFIPQGVCLTDTEEIVVCMSGQKDKNHVVLYTPDGKSKVREIKARGKDSKQLLTSPYAVVINDDQLVVVNHHCNVMSLDQQSSEVLWVYDGKQAKLDVQFTPLGICNDKFSNLLVTDQKNHCIHYLDRKGILIKVFMTKNFGLQNPWGIGVDNEWIKGDRIWCGSANSQEIFLLKYLK</sequence>
<dbReference type="GO" id="GO:0061630">
    <property type="term" value="F:ubiquitin protein ligase activity"/>
    <property type="evidence" value="ECO:0007669"/>
    <property type="project" value="TreeGrafter"/>
</dbReference>
<gene>
    <name evidence="4" type="ORF">FSP39_007251</name>
</gene>
<protein>
    <recommendedName>
        <fullName evidence="3">B box-type domain-containing protein</fullName>
    </recommendedName>
</protein>
<dbReference type="SUPFAM" id="SSF101898">
    <property type="entry name" value="NHL repeat"/>
    <property type="match status" value="1"/>
</dbReference>
<dbReference type="SMART" id="SM00336">
    <property type="entry name" value="BBOX"/>
    <property type="match status" value="2"/>
</dbReference>
<feature type="coiled-coil region" evidence="2">
    <location>
        <begin position="194"/>
        <end position="221"/>
    </location>
</feature>
<evidence type="ECO:0000256" key="2">
    <source>
        <dbReference type="SAM" id="Coils"/>
    </source>
</evidence>
<evidence type="ECO:0000256" key="1">
    <source>
        <dbReference type="PROSITE-ProRule" id="PRU00024"/>
    </source>
</evidence>
<name>A0AA88Y2Q1_PINIB</name>
<dbReference type="InterPro" id="IPR000315">
    <property type="entry name" value="Znf_B-box"/>
</dbReference>